<sequence length="105" mass="11356">MSELRAGGIALIIDSNKQSDIGKCVTTVELVAARGSFKSPHGRPTVNCSDCKCWLVTGDVKSEMGKESPVWSGNGWALFPPQYLMPIDGDDFSHEDEGQKELING</sequence>
<reference evidence="1" key="1">
    <citation type="submission" date="2018-07" db="EMBL/GenBank/DDBJ databases">
        <authorList>
            <consortium name="PulseNet: The National Subtyping Network for Foodborne Disease Surveillance"/>
            <person name="Tarr C.L."/>
            <person name="Trees E."/>
            <person name="Katz L.S."/>
            <person name="Carleton-Romer H.A."/>
            <person name="Stroika S."/>
            <person name="Kucerova Z."/>
            <person name="Roache K.F."/>
            <person name="Sabol A.L."/>
            <person name="Besser J."/>
            <person name="Gerner-Smidt P."/>
        </authorList>
    </citation>
    <scope>NUCLEOTIDE SEQUENCE</scope>
    <source>
        <strain evidence="1">PNUSAS009496</strain>
    </source>
</reference>
<evidence type="ECO:0000313" key="1">
    <source>
        <dbReference type="EMBL" id="EBL7644712.1"/>
    </source>
</evidence>
<protein>
    <submittedName>
        <fullName evidence="1">Uncharacterized protein</fullName>
    </submittedName>
</protein>
<comment type="caution">
    <text evidence="1">The sequence shown here is derived from an EMBL/GenBank/DDBJ whole genome shotgun (WGS) entry which is preliminary data.</text>
</comment>
<dbReference type="EMBL" id="AAGADD010000027">
    <property type="protein sequence ID" value="EBL7644712.1"/>
    <property type="molecule type" value="Genomic_DNA"/>
</dbReference>
<dbReference type="AlphaFoldDB" id="A0A5T4MTT0"/>
<gene>
    <name evidence="1" type="ORF">B5C82_24405</name>
</gene>
<name>A0A5T4MTT0_SALER</name>
<accession>A0A5T4MTT0</accession>
<organism evidence="1">
    <name type="scientific">Salmonella enterica</name>
    <name type="common">Salmonella choleraesuis</name>
    <dbReference type="NCBI Taxonomy" id="28901"/>
    <lineage>
        <taxon>Bacteria</taxon>
        <taxon>Pseudomonadati</taxon>
        <taxon>Pseudomonadota</taxon>
        <taxon>Gammaproteobacteria</taxon>
        <taxon>Enterobacterales</taxon>
        <taxon>Enterobacteriaceae</taxon>
        <taxon>Salmonella</taxon>
    </lineage>
</organism>
<proteinExistence type="predicted"/>